<dbReference type="SUPFAM" id="SSF81383">
    <property type="entry name" value="F-box domain"/>
    <property type="match status" value="1"/>
</dbReference>
<evidence type="ECO:0000313" key="3">
    <source>
        <dbReference type="Proteomes" id="UP000716446"/>
    </source>
</evidence>
<sequence length="612" mass="66774">MGFFKHLRAKSHNKDSESNNSSPKHSSRSPLAVRPGRDFAAKLPNDILTKIMVQVAPHTQDSTFEPSERSTAGEGCMLCDLRDLAKAGQVCRRWYSSVRIDAVHYCELEEILAEKRQKKTFLKAPIESGDVPTIRLALFCRTVRENPNLAHGVTMLKLPYMTRETAKADLARTISVLPNLKYVDLPDGAFNGDPNCMPLVHELQARCPDIRKMSYRSGSEGSFEQLARRNWQGLEIIEISGIHVEPSTLRIVLGSLPALRELTMIDLPWLDDTIFYQSPMLPDFPALHTLAFENTPRITVEGMGVYFEKPLNRNTLQDLSLNGTGIDPIHLHHFLFDASSLHSLSIVETVSNSLALSLNDLPPLESISLKVLHYELTDSEDAHGLQKPAASYYAYLAQSLHANGLPALSQLYVRDADFAEIMLLPAPPTPFMDGGGNQRQSVVGAMNPPRGLHQPLEVFSKGLDEVEWAFTAYEPPPPSHGRHRSGSSGRPQSSYNSARGLGPQWAQGGFGGDARKSVIVGNGYGGFLALPQEEQSRPRSSAGHMSRSWGGSGSSPGNGGGALAALATMGTSVGSGVGGIGNRGSWLKPPPKIPGTESNGHKRANSRQDLWR</sequence>
<dbReference type="InterPro" id="IPR036047">
    <property type="entry name" value="F-box-like_dom_sf"/>
</dbReference>
<reference evidence="2" key="1">
    <citation type="submission" date="2020-06" db="EMBL/GenBank/DDBJ databases">
        <authorList>
            <person name="Onetto C."/>
        </authorList>
    </citation>
    <scope>NUCLEOTIDE SEQUENCE</scope>
</reference>
<dbReference type="Gene3D" id="3.80.10.10">
    <property type="entry name" value="Ribonuclease Inhibitor"/>
    <property type="match status" value="1"/>
</dbReference>
<gene>
    <name evidence="2" type="ORF">AWRI4619_LOCUS6150</name>
</gene>
<evidence type="ECO:0008006" key="4">
    <source>
        <dbReference type="Google" id="ProtNLM"/>
    </source>
</evidence>
<evidence type="ECO:0000313" key="2">
    <source>
        <dbReference type="EMBL" id="CAD0090079.1"/>
    </source>
</evidence>
<name>A0A9N8JKS3_9PEZI</name>
<feature type="region of interest" description="Disordered" evidence="1">
    <location>
        <begin position="533"/>
        <end position="612"/>
    </location>
</feature>
<keyword evidence="3" id="KW-1185">Reference proteome</keyword>
<comment type="caution">
    <text evidence="2">The sequence shown here is derived from an EMBL/GenBank/DDBJ whole genome shotgun (WGS) entry which is preliminary data.</text>
</comment>
<feature type="region of interest" description="Disordered" evidence="1">
    <location>
        <begin position="1"/>
        <end position="35"/>
    </location>
</feature>
<feature type="compositionally biased region" description="Gly residues" evidence="1">
    <location>
        <begin position="550"/>
        <end position="562"/>
    </location>
</feature>
<feature type="compositionally biased region" description="Low complexity" evidence="1">
    <location>
        <begin position="18"/>
        <end position="30"/>
    </location>
</feature>
<feature type="compositionally biased region" description="Gly residues" evidence="1">
    <location>
        <begin position="573"/>
        <end position="582"/>
    </location>
</feature>
<accession>A0A9N8JKS3</accession>
<dbReference type="CDD" id="cd09917">
    <property type="entry name" value="F-box_SF"/>
    <property type="match status" value="1"/>
</dbReference>
<proteinExistence type="predicted"/>
<evidence type="ECO:0000256" key="1">
    <source>
        <dbReference type="SAM" id="MobiDB-lite"/>
    </source>
</evidence>
<dbReference type="InterPro" id="IPR032675">
    <property type="entry name" value="LRR_dom_sf"/>
</dbReference>
<feature type="region of interest" description="Disordered" evidence="1">
    <location>
        <begin position="472"/>
        <end position="509"/>
    </location>
</feature>
<protein>
    <recommendedName>
        <fullName evidence="4">F-box domain-containing protein</fullName>
    </recommendedName>
</protein>
<dbReference type="EMBL" id="CAIJEN010000008">
    <property type="protein sequence ID" value="CAD0090079.1"/>
    <property type="molecule type" value="Genomic_DNA"/>
</dbReference>
<feature type="compositionally biased region" description="Basic residues" evidence="1">
    <location>
        <begin position="1"/>
        <end position="11"/>
    </location>
</feature>
<dbReference type="Gene3D" id="1.20.1280.50">
    <property type="match status" value="1"/>
</dbReference>
<organism evidence="2 3">
    <name type="scientific">Aureobasidium vineae</name>
    <dbReference type="NCBI Taxonomy" id="2773715"/>
    <lineage>
        <taxon>Eukaryota</taxon>
        <taxon>Fungi</taxon>
        <taxon>Dikarya</taxon>
        <taxon>Ascomycota</taxon>
        <taxon>Pezizomycotina</taxon>
        <taxon>Dothideomycetes</taxon>
        <taxon>Dothideomycetidae</taxon>
        <taxon>Dothideales</taxon>
        <taxon>Saccotheciaceae</taxon>
        <taxon>Aureobasidium</taxon>
    </lineage>
</organism>
<dbReference type="Proteomes" id="UP000716446">
    <property type="component" value="Unassembled WGS sequence"/>
</dbReference>
<dbReference type="SUPFAM" id="SSF52047">
    <property type="entry name" value="RNI-like"/>
    <property type="match status" value="1"/>
</dbReference>
<dbReference type="AlphaFoldDB" id="A0A9N8JKS3"/>